<accession>A0A819J9G7</accession>
<evidence type="ECO:0000313" key="1">
    <source>
        <dbReference type="EMBL" id="CAF3929054.1"/>
    </source>
</evidence>
<organism evidence="1 2">
    <name type="scientific">Rotaria sordida</name>
    <dbReference type="NCBI Taxonomy" id="392033"/>
    <lineage>
        <taxon>Eukaryota</taxon>
        <taxon>Metazoa</taxon>
        <taxon>Spiralia</taxon>
        <taxon>Gnathifera</taxon>
        <taxon>Rotifera</taxon>
        <taxon>Eurotatoria</taxon>
        <taxon>Bdelloidea</taxon>
        <taxon>Philodinida</taxon>
        <taxon>Philodinidae</taxon>
        <taxon>Rotaria</taxon>
    </lineage>
</organism>
<sequence length="138" mass="15714">MAYSPLLSLDDLTIREWNELTSTIKKTINLCQRIDLLHVYPTELCPKKHNNWYLGTCNTAADKYKWRCRSFGTTPATSSSSIVEHTTNPPMQNEQEQNVITNTSPYKTAPSKFYNDSKVEVALARLDDVQNLIRCGSI</sequence>
<protein>
    <submittedName>
        <fullName evidence="1">Uncharacterized protein</fullName>
    </submittedName>
</protein>
<gene>
    <name evidence="1" type="ORF">JBS370_LOCUS22352</name>
</gene>
<reference evidence="1" key="1">
    <citation type="submission" date="2021-02" db="EMBL/GenBank/DDBJ databases">
        <authorList>
            <person name="Nowell W R."/>
        </authorList>
    </citation>
    <scope>NUCLEOTIDE SEQUENCE</scope>
</reference>
<dbReference type="AlphaFoldDB" id="A0A819J9G7"/>
<comment type="caution">
    <text evidence="1">The sequence shown here is derived from an EMBL/GenBank/DDBJ whole genome shotgun (WGS) entry which is preliminary data.</text>
</comment>
<dbReference type="EMBL" id="CAJOBD010003111">
    <property type="protein sequence ID" value="CAF3929054.1"/>
    <property type="molecule type" value="Genomic_DNA"/>
</dbReference>
<dbReference type="Proteomes" id="UP000663836">
    <property type="component" value="Unassembled WGS sequence"/>
</dbReference>
<evidence type="ECO:0000313" key="2">
    <source>
        <dbReference type="Proteomes" id="UP000663836"/>
    </source>
</evidence>
<name>A0A819J9G7_9BILA</name>
<proteinExistence type="predicted"/>